<dbReference type="GO" id="GO:0005737">
    <property type="term" value="C:cytoplasm"/>
    <property type="evidence" value="ECO:0007669"/>
    <property type="project" value="TreeGrafter"/>
</dbReference>
<dbReference type="SUPFAM" id="SSF51556">
    <property type="entry name" value="Metallo-dependent hydrolases"/>
    <property type="match status" value="1"/>
</dbReference>
<dbReference type="InterPro" id="IPR050138">
    <property type="entry name" value="DHOase/Allantoinase_Hydrolase"/>
</dbReference>
<accession>A0A3L7A6A9</accession>
<dbReference type="EMBL" id="RCTF01000016">
    <property type="protein sequence ID" value="RLP75101.1"/>
    <property type="molecule type" value="Genomic_DNA"/>
</dbReference>
<dbReference type="Proteomes" id="UP000269692">
    <property type="component" value="Unassembled WGS sequence"/>
</dbReference>
<proteinExistence type="predicted"/>
<organism evidence="2 3">
    <name type="scientific">Xanthobacter tagetidis</name>
    <dbReference type="NCBI Taxonomy" id="60216"/>
    <lineage>
        <taxon>Bacteria</taxon>
        <taxon>Pseudomonadati</taxon>
        <taxon>Pseudomonadota</taxon>
        <taxon>Alphaproteobacteria</taxon>
        <taxon>Hyphomicrobiales</taxon>
        <taxon>Xanthobacteraceae</taxon>
        <taxon>Xanthobacter</taxon>
    </lineage>
</organism>
<dbReference type="PANTHER" id="PTHR43668">
    <property type="entry name" value="ALLANTOINASE"/>
    <property type="match status" value="1"/>
</dbReference>
<name>A0A3L7A6A9_9HYPH</name>
<comment type="caution">
    <text evidence="2">The sequence shown here is derived from an EMBL/GenBank/DDBJ whole genome shotgun (WGS) entry which is preliminary data.</text>
</comment>
<dbReference type="GO" id="GO:0006145">
    <property type="term" value="P:purine nucleobase catabolic process"/>
    <property type="evidence" value="ECO:0007669"/>
    <property type="project" value="TreeGrafter"/>
</dbReference>
<dbReference type="GO" id="GO:0004038">
    <property type="term" value="F:allantoinase activity"/>
    <property type="evidence" value="ECO:0007669"/>
    <property type="project" value="TreeGrafter"/>
</dbReference>
<dbReference type="AlphaFoldDB" id="A0A3L7A6A9"/>
<evidence type="ECO:0000313" key="2">
    <source>
        <dbReference type="EMBL" id="RLP75101.1"/>
    </source>
</evidence>
<sequence>MNDIVLVGGRVIDPETGHDGLADVALRDGRIAAIGRDLGPAAHTVPAHGLVVAPGFIDLHAHGQCLPADRMQAFDGVTTSLELEVGVWPVARWYDEQAHAGRVLNYGASTGWIFTRIAAMTAQQTESTLAGMGRAMADSRWTVDVATPAEMATIVERVRDGLDQGGLGIGFPNAYAPGAGVKEISELCSLASAIGVPTFTHIAYMSNVDPQSSIDAYTRLIGLAGSTGAHMHICHFNSTSLQDVERAAELVANAQAQGLKVSVEAYPYGTGSTVIGATFFGDPAFPERTGGGYDTIEHLTSGHRFADRDDLVAAQAKDPGALVLWHFLDVAMNDRHRDLLDVSVLYPGGAIASDAVSWLLPDGSTYLGDHWPLPEDVISHPRSSGTFTRFLRKWVREREAISLLEGVRKCTLIPARLLEASTPAMRRKGRIQVGCDADIVCFDLAALTDRADFRNPNRPSEGVRHLLVGGVPVIADGGLIREARPGRPVRRPVAQ</sequence>
<dbReference type="PANTHER" id="PTHR43668:SF2">
    <property type="entry name" value="ALLANTOINASE"/>
    <property type="match status" value="1"/>
</dbReference>
<gene>
    <name evidence="2" type="ORF">D9R14_17115</name>
</gene>
<dbReference type="RefSeq" id="WP_121624567.1">
    <property type="nucleotide sequence ID" value="NZ_JACIIW010000011.1"/>
</dbReference>
<dbReference type="OrthoDB" id="9766983at2"/>
<dbReference type="NCBIfam" id="NF006560">
    <property type="entry name" value="PRK09061.1"/>
    <property type="match status" value="1"/>
</dbReference>
<dbReference type="Gene3D" id="3.20.20.140">
    <property type="entry name" value="Metal-dependent hydrolases"/>
    <property type="match status" value="1"/>
</dbReference>
<protein>
    <recommendedName>
        <fullName evidence="1">Amidohydrolase 3 domain-containing protein</fullName>
    </recommendedName>
</protein>
<dbReference type="InterPro" id="IPR032466">
    <property type="entry name" value="Metal_Hydrolase"/>
</dbReference>
<evidence type="ECO:0000313" key="3">
    <source>
        <dbReference type="Proteomes" id="UP000269692"/>
    </source>
</evidence>
<dbReference type="Pfam" id="PF07969">
    <property type="entry name" value="Amidohydro_3"/>
    <property type="match status" value="1"/>
</dbReference>
<dbReference type="InterPro" id="IPR011059">
    <property type="entry name" value="Metal-dep_hydrolase_composite"/>
</dbReference>
<feature type="domain" description="Amidohydrolase 3" evidence="1">
    <location>
        <begin position="45"/>
        <end position="473"/>
    </location>
</feature>
<keyword evidence="3" id="KW-1185">Reference proteome</keyword>
<dbReference type="InterPro" id="IPR013108">
    <property type="entry name" value="Amidohydro_3"/>
</dbReference>
<reference evidence="2 3" key="1">
    <citation type="submission" date="2018-10" db="EMBL/GenBank/DDBJ databases">
        <title>Xanthobacter tagetidis genome sequencing and assembly.</title>
        <authorList>
            <person name="Maclea K.S."/>
            <person name="Goen A.E."/>
            <person name="Fatima S.A."/>
        </authorList>
    </citation>
    <scope>NUCLEOTIDE SEQUENCE [LARGE SCALE GENOMIC DNA]</scope>
    <source>
        <strain evidence="2 3">ATCC 700314</strain>
    </source>
</reference>
<evidence type="ECO:0000259" key="1">
    <source>
        <dbReference type="Pfam" id="PF07969"/>
    </source>
</evidence>
<dbReference type="SUPFAM" id="SSF51338">
    <property type="entry name" value="Composite domain of metallo-dependent hydrolases"/>
    <property type="match status" value="1"/>
</dbReference>